<sequence length="605" mass="67833">MSTNLALAIAVFIEMALSKQDRDGPILIVVPRPLLSDWKNSITRCVNPTPRLCVYCDARIQAEDTSTTYTADELENFDVVLTTEENTLSSLSNGGFWRSTKHITYPTQGRIARAPYAIWKQLIGSQSQGTPLQNDYTDVQGLLHFLKVKPWCDLELFRTYFLLRKQKATQKLNQDMTAVLAATLRAVKFRLRITDKFDDQPVATFQPGVTTEVKHLLTLQQQDFQERVQHIWDINAKMEAKSNRKRGLVDSLSVDETFLAMTTARLAAVHASCATAKYGDAGVDDAVKELGSNGLIDVEGTPIQLAYRGRQNNKTKATHAKVVMNRNNFIRDHGRDWYESPRIVHLVKIVQQHLRRREVDQGVLEQIPADICKDLRAAKHECSQNTKIIIYSEFLSALDVADVALARVGYTTVRYDGWLSEKDKEVAKNGFLSDSIVDILLMTIRSGGVGLNLPVASVVIHLTPCWNPALTVQCNSRAIRPGQLKFVQVVYFHSTDSLERVIRDIANSKAVKASEVIDPGPETSRSIADMAFHDKENSFTWHTSSAKKAATKLTNEITRRQRTRLCNKSKRRREKSPPVSGGESEGDGNGEDEGIYDEMIDIGDD</sequence>
<dbReference type="CDD" id="cd18793">
    <property type="entry name" value="SF2_C_SNF"/>
    <property type="match status" value="1"/>
</dbReference>
<evidence type="ECO:0000313" key="7">
    <source>
        <dbReference type="EMBL" id="EFQ87589.1"/>
    </source>
</evidence>
<dbReference type="AlphaFoldDB" id="E3S357"/>
<dbReference type="SUPFAM" id="SSF52540">
    <property type="entry name" value="P-loop containing nucleoside triphosphate hydrolases"/>
    <property type="match status" value="2"/>
</dbReference>
<dbReference type="PANTHER" id="PTHR45626:SF22">
    <property type="entry name" value="DNA REPAIR PROTEIN RAD5"/>
    <property type="match status" value="1"/>
</dbReference>
<feature type="compositionally biased region" description="Acidic residues" evidence="4">
    <location>
        <begin position="584"/>
        <end position="605"/>
    </location>
</feature>
<dbReference type="InterPro" id="IPR001650">
    <property type="entry name" value="Helicase_C-like"/>
</dbReference>
<keyword evidence="2" id="KW-0378">Hydrolase</keyword>
<dbReference type="OrthoDB" id="3799516at2759"/>
<dbReference type="InterPro" id="IPR049730">
    <property type="entry name" value="SNF2/RAD54-like_C"/>
</dbReference>
<keyword evidence="8" id="KW-1185">Reference proteome</keyword>
<dbReference type="Pfam" id="PF00176">
    <property type="entry name" value="SNF2-rel_dom"/>
    <property type="match status" value="1"/>
</dbReference>
<dbReference type="InterPro" id="IPR027417">
    <property type="entry name" value="P-loop_NTPase"/>
</dbReference>
<evidence type="ECO:0000256" key="5">
    <source>
        <dbReference type="SAM" id="SignalP"/>
    </source>
</evidence>
<keyword evidence="1" id="KW-0547">Nucleotide-binding</keyword>
<feature type="domain" description="Helicase C-terminal" evidence="6">
    <location>
        <begin position="374"/>
        <end position="528"/>
    </location>
</feature>
<dbReference type="InterPro" id="IPR050628">
    <property type="entry name" value="SNF2_RAD54_helicase_TF"/>
</dbReference>
<dbReference type="SMART" id="SM00490">
    <property type="entry name" value="HELICc"/>
    <property type="match status" value="1"/>
</dbReference>
<dbReference type="GO" id="GO:0016787">
    <property type="term" value="F:hydrolase activity"/>
    <property type="evidence" value="ECO:0007669"/>
    <property type="project" value="UniProtKB-KW"/>
</dbReference>
<dbReference type="GO" id="GO:0006281">
    <property type="term" value="P:DNA repair"/>
    <property type="evidence" value="ECO:0007669"/>
    <property type="project" value="TreeGrafter"/>
</dbReference>
<name>E3S357_PYRTT</name>
<proteinExistence type="predicted"/>
<gene>
    <name evidence="7" type="ORF">PTT_16857</name>
</gene>
<dbReference type="GO" id="GO:0008094">
    <property type="term" value="F:ATP-dependent activity, acting on DNA"/>
    <property type="evidence" value="ECO:0007669"/>
    <property type="project" value="TreeGrafter"/>
</dbReference>
<dbReference type="eggNOG" id="KOG1002">
    <property type="taxonomic scope" value="Eukaryota"/>
</dbReference>
<dbReference type="Proteomes" id="UP000001067">
    <property type="component" value="Unassembled WGS sequence"/>
</dbReference>
<keyword evidence="5" id="KW-0732">Signal</keyword>
<feature type="region of interest" description="Disordered" evidence="4">
    <location>
        <begin position="556"/>
        <end position="605"/>
    </location>
</feature>
<evidence type="ECO:0000256" key="3">
    <source>
        <dbReference type="ARBA" id="ARBA00022840"/>
    </source>
</evidence>
<dbReference type="EMBL" id="GL536910">
    <property type="protein sequence ID" value="EFQ87589.1"/>
    <property type="molecule type" value="Genomic_DNA"/>
</dbReference>
<organism evidence="8">
    <name type="scientific">Pyrenophora teres f. teres (strain 0-1)</name>
    <name type="common">Barley net blotch fungus</name>
    <name type="synonym">Drechslera teres f. teres</name>
    <dbReference type="NCBI Taxonomy" id="861557"/>
    <lineage>
        <taxon>Eukaryota</taxon>
        <taxon>Fungi</taxon>
        <taxon>Dikarya</taxon>
        <taxon>Ascomycota</taxon>
        <taxon>Pezizomycotina</taxon>
        <taxon>Dothideomycetes</taxon>
        <taxon>Pleosporomycetidae</taxon>
        <taxon>Pleosporales</taxon>
        <taxon>Pleosporineae</taxon>
        <taxon>Pleosporaceae</taxon>
        <taxon>Pyrenophora</taxon>
    </lineage>
</organism>
<protein>
    <recommendedName>
        <fullName evidence="6">Helicase C-terminal domain-containing protein</fullName>
    </recommendedName>
</protein>
<evidence type="ECO:0000259" key="6">
    <source>
        <dbReference type="PROSITE" id="PS51194"/>
    </source>
</evidence>
<reference evidence="7 8" key="1">
    <citation type="journal article" date="2010" name="Genome Biol.">
        <title>A first genome assembly of the barley fungal pathogen Pyrenophora teres f. teres.</title>
        <authorList>
            <person name="Ellwood S.R."/>
            <person name="Liu Z."/>
            <person name="Syme R.A."/>
            <person name="Lai Z."/>
            <person name="Hane J.K."/>
            <person name="Keiper F."/>
            <person name="Moffat C.S."/>
            <person name="Oliver R.P."/>
            <person name="Friesen T.L."/>
        </authorList>
    </citation>
    <scope>NUCLEOTIDE SEQUENCE [LARGE SCALE GENOMIC DNA]</scope>
    <source>
        <strain evidence="7 8">0-1</strain>
    </source>
</reference>
<dbReference type="GO" id="GO:0005524">
    <property type="term" value="F:ATP binding"/>
    <property type="evidence" value="ECO:0007669"/>
    <property type="project" value="UniProtKB-KW"/>
</dbReference>
<evidence type="ECO:0000256" key="1">
    <source>
        <dbReference type="ARBA" id="ARBA00022741"/>
    </source>
</evidence>
<feature type="chain" id="PRO_5003181093" description="Helicase C-terminal domain-containing protein" evidence="5">
    <location>
        <begin position="19"/>
        <end position="605"/>
    </location>
</feature>
<dbReference type="InterPro" id="IPR038718">
    <property type="entry name" value="SNF2-like_sf"/>
</dbReference>
<feature type="signal peptide" evidence="5">
    <location>
        <begin position="1"/>
        <end position="18"/>
    </location>
</feature>
<feature type="compositionally biased region" description="Basic residues" evidence="4">
    <location>
        <begin position="560"/>
        <end position="574"/>
    </location>
</feature>
<dbReference type="Gene3D" id="3.40.50.10810">
    <property type="entry name" value="Tandem AAA-ATPase domain"/>
    <property type="match status" value="1"/>
</dbReference>
<dbReference type="PROSITE" id="PS51194">
    <property type="entry name" value="HELICASE_CTER"/>
    <property type="match status" value="1"/>
</dbReference>
<evidence type="ECO:0000256" key="4">
    <source>
        <dbReference type="SAM" id="MobiDB-lite"/>
    </source>
</evidence>
<evidence type="ECO:0000313" key="8">
    <source>
        <dbReference type="Proteomes" id="UP000001067"/>
    </source>
</evidence>
<keyword evidence="3" id="KW-0067">ATP-binding</keyword>
<accession>E3S357</accession>
<dbReference type="PANTHER" id="PTHR45626">
    <property type="entry name" value="TRANSCRIPTION TERMINATION FACTOR 2-RELATED"/>
    <property type="match status" value="1"/>
</dbReference>
<dbReference type="InterPro" id="IPR000330">
    <property type="entry name" value="SNF2_N"/>
</dbReference>
<dbReference type="HOGENOM" id="CLU_451378_0_0_1"/>
<dbReference type="GO" id="GO:0005634">
    <property type="term" value="C:nucleus"/>
    <property type="evidence" value="ECO:0007669"/>
    <property type="project" value="TreeGrafter"/>
</dbReference>
<dbReference type="Gene3D" id="3.40.50.300">
    <property type="entry name" value="P-loop containing nucleotide triphosphate hydrolases"/>
    <property type="match status" value="1"/>
</dbReference>
<evidence type="ECO:0000256" key="2">
    <source>
        <dbReference type="ARBA" id="ARBA00022801"/>
    </source>
</evidence>
<dbReference type="STRING" id="861557.E3S357"/>
<dbReference type="KEGG" id="pte:PTT_16857"/>
<dbReference type="Pfam" id="PF00271">
    <property type="entry name" value="Helicase_C"/>
    <property type="match status" value="1"/>
</dbReference>